<feature type="chain" id="PRO_5041678828" evidence="2">
    <location>
        <begin position="28"/>
        <end position="433"/>
    </location>
</feature>
<evidence type="ECO:0000256" key="2">
    <source>
        <dbReference type="SAM" id="SignalP"/>
    </source>
</evidence>
<evidence type="ECO:0000313" key="4">
    <source>
        <dbReference type="Proteomes" id="UP000816034"/>
    </source>
</evidence>
<feature type="compositionally biased region" description="Low complexity" evidence="1">
    <location>
        <begin position="316"/>
        <end position="354"/>
    </location>
</feature>
<evidence type="ECO:0000256" key="1">
    <source>
        <dbReference type="SAM" id="MobiDB-lite"/>
    </source>
</evidence>
<feature type="compositionally biased region" description="Low complexity" evidence="1">
    <location>
        <begin position="412"/>
        <end position="433"/>
    </location>
</feature>
<proteinExistence type="predicted"/>
<feature type="compositionally biased region" description="Low complexity" evidence="1">
    <location>
        <begin position="376"/>
        <end position="404"/>
    </location>
</feature>
<feature type="region of interest" description="Disordered" evidence="1">
    <location>
        <begin position="283"/>
        <end position="433"/>
    </location>
</feature>
<keyword evidence="2" id="KW-0732">Signal</keyword>
<comment type="caution">
    <text evidence="3">The sequence shown here is derived from an EMBL/GenBank/DDBJ whole genome shotgun (WGS) entry which is preliminary data.</text>
</comment>
<name>A0AA88KJ67_NAELO</name>
<protein>
    <submittedName>
        <fullName evidence="3">Uncharacterized protein</fullName>
    </submittedName>
</protein>
<dbReference type="EMBL" id="PYSW02000020">
    <property type="protein sequence ID" value="KAG2383614.1"/>
    <property type="molecule type" value="Genomic_DNA"/>
</dbReference>
<sequence>MQRVTIFKVVISTLLITSLVFSSLCQGQFYGGFPYGTGGNPFGGYGGVINSLPYLPSSGSSFGYPGYGYSSGPYSSYGSGNNPYGYSSAGNPYTANYNSNGAGNNQQRLRFNGQIYGFNPFYHCANLVGVDLEYVGNCARLLSGAGSGASSTGGNQNFNPLFDPITGVNTNTLFGSGGNPFQQQQQSKQAGQDQQAKLELFAAYFANQTREHLSSLGSHAQYGPPGANDLVSGLVDAADRLYAAAVAKKWSDFSQVYQTLDNSLSRISYLALSQQVSSTPYSPIAQQQGAAGQQVGSGAPQQQFQIPQAPQPPQFQIPQLGTQQQGAQQQGAGPVNGAFNIPNIPNIPNLQQQPTTFSIPNIPNVPNPAQAFFAPQQQGAASQQQGSGQQGGSTQQQGSSQKQQGDGGGQQNGQQTQQQSQTQQTQTQQQELV</sequence>
<organism evidence="3 4">
    <name type="scientific">Naegleria lovaniensis</name>
    <name type="common">Amoeba</name>
    <dbReference type="NCBI Taxonomy" id="51637"/>
    <lineage>
        <taxon>Eukaryota</taxon>
        <taxon>Discoba</taxon>
        <taxon>Heterolobosea</taxon>
        <taxon>Tetramitia</taxon>
        <taxon>Eutetramitia</taxon>
        <taxon>Vahlkampfiidae</taxon>
        <taxon>Naegleria</taxon>
    </lineage>
</organism>
<dbReference type="GeneID" id="68096740"/>
<dbReference type="AlphaFoldDB" id="A0AA88KJ67"/>
<accession>A0AA88KJ67</accession>
<evidence type="ECO:0000313" key="3">
    <source>
        <dbReference type="EMBL" id="KAG2383614.1"/>
    </source>
</evidence>
<dbReference type="RefSeq" id="XP_044549293.1">
    <property type="nucleotide sequence ID" value="XM_044693907.1"/>
</dbReference>
<feature type="signal peptide" evidence="2">
    <location>
        <begin position="1"/>
        <end position="27"/>
    </location>
</feature>
<gene>
    <name evidence="3" type="ORF">C9374_004285</name>
</gene>
<keyword evidence="4" id="KW-1185">Reference proteome</keyword>
<dbReference type="Proteomes" id="UP000816034">
    <property type="component" value="Unassembled WGS sequence"/>
</dbReference>
<feature type="compositionally biased region" description="Low complexity" evidence="1">
    <location>
        <begin position="285"/>
        <end position="308"/>
    </location>
</feature>
<reference evidence="3 4" key="1">
    <citation type="journal article" date="2018" name="BMC Genomics">
        <title>The genome of Naegleria lovaniensis, the basis for a comparative approach to unravel pathogenicity factors of the human pathogenic amoeba N. fowleri.</title>
        <authorList>
            <person name="Liechti N."/>
            <person name="Schurch N."/>
            <person name="Bruggmann R."/>
            <person name="Wittwer M."/>
        </authorList>
    </citation>
    <scope>NUCLEOTIDE SEQUENCE [LARGE SCALE GENOMIC DNA]</scope>
    <source>
        <strain evidence="3 4">ATCC 30569</strain>
    </source>
</reference>